<dbReference type="SMART" id="SM00091">
    <property type="entry name" value="PAS"/>
    <property type="match status" value="2"/>
</dbReference>
<dbReference type="PROSITE" id="PS50113">
    <property type="entry name" value="PAC"/>
    <property type="match status" value="1"/>
</dbReference>
<evidence type="ECO:0000256" key="3">
    <source>
        <dbReference type="ARBA" id="ARBA00022553"/>
    </source>
</evidence>
<dbReference type="InterPro" id="IPR036097">
    <property type="entry name" value="HisK_dim/P_sf"/>
</dbReference>
<feature type="domain" description="Histidine kinase" evidence="8">
    <location>
        <begin position="635"/>
        <end position="855"/>
    </location>
</feature>
<dbReference type="InterPro" id="IPR013655">
    <property type="entry name" value="PAS_fold_3"/>
</dbReference>
<dbReference type="InterPro" id="IPR036890">
    <property type="entry name" value="HATPase_C_sf"/>
</dbReference>
<evidence type="ECO:0000256" key="1">
    <source>
        <dbReference type="ARBA" id="ARBA00000085"/>
    </source>
</evidence>
<dbReference type="InterPro" id="IPR003661">
    <property type="entry name" value="HisK_dim/P_dom"/>
</dbReference>
<dbReference type="SUPFAM" id="SSF55781">
    <property type="entry name" value="GAF domain-like"/>
    <property type="match status" value="1"/>
</dbReference>
<evidence type="ECO:0000259" key="10">
    <source>
        <dbReference type="PROSITE" id="PS50113"/>
    </source>
</evidence>
<dbReference type="Pfam" id="PF00512">
    <property type="entry name" value="HisKA"/>
    <property type="match status" value="1"/>
</dbReference>
<dbReference type="InterPro" id="IPR001789">
    <property type="entry name" value="Sig_transdc_resp-reg_receiver"/>
</dbReference>
<evidence type="ECO:0000313" key="12">
    <source>
        <dbReference type="Proteomes" id="UP000441389"/>
    </source>
</evidence>
<dbReference type="Pfam" id="PF01590">
    <property type="entry name" value="GAF"/>
    <property type="match status" value="1"/>
</dbReference>
<dbReference type="SUPFAM" id="SSF55874">
    <property type="entry name" value="ATPase domain of HSP90 chaperone/DNA topoisomerase II/histidine kinase"/>
    <property type="match status" value="1"/>
</dbReference>
<dbReference type="AlphaFoldDB" id="A0A6I4J1N3"/>
<evidence type="ECO:0000313" key="11">
    <source>
        <dbReference type="EMBL" id="MVO78519.1"/>
    </source>
</evidence>
<evidence type="ECO:0000256" key="2">
    <source>
        <dbReference type="ARBA" id="ARBA00012438"/>
    </source>
</evidence>
<name>A0A6I4J1N3_9SPHN</name>
<dbReference type="CDD" id="cd00130">
    <property type="entry name" value="PAS"/>
    <property type="match status" value="1"/>
</dbReference>
<feature type="coiled-coil region" evidence="7">
    <location>
        <begin position="588"/>
        <end position="619"/>
    </location>
</feature>
<dbReference type="Pfam" id="PF08448">
    <property type="entry name" value="PAS_4"/>
    <property type="match status" value="1"/>
</dbReference>
<dbReference type="InterPro" id="IPR005467">
    <property type="entry name" value="His_kinase_dom"/>
</dbReference>
<reference evidence="11 12" key="1">
    <citation type="submission" date="2019-12" db="EMBL/GenBank/DDBJ databases">
        <authorList>
            <person name="Huq M.A."/>
        </authorList>
    </citation>
    <scope>NUCLEOTIDE SEQUENCE [LARGE SCALE GENOMIC DNA]</scope>
    <source>
        <strain evidence="11 12">MAH-20</strain>
    </source>
</reference>
<dbReference type="SUPFAM" id="SSF55785">
    <property type="entry name" value="PYP-like sensor domain (PAS domain)"/>
    <property type="match status" value="2"/>
</dbReference>
<dbReference type="SMART" id="SM00448">
    <property type="entry name" value="REC"/>
    <property type="match status" value="1"/>
</dbReference>
<dbReference type="PRINTS" id="PR00344">
    <property type="entry name" value="BCTRLSENSOR"/>
</dbReference>
<feature type="domain" description="PAC" evidence="10">
    <location>
        <begin position="381"/>
        <end position="434"/>
    </location>
</feature>
<dbReference type="Pfam" id="PF00072">
    <property type="entry name" value="Response_reg"/>
    <property type="match status" value="1"/>
</dbReference>
<keyword evidence="7" id="KW-0175">Coiled coil</keyword>
<dbReference type="Gene3D" id="2.10.70.100">
    <property type="match status" value="1"/>
</dbReference>
<dbReference type="SUPFAM" id="SSF52172">
    <property type="entry name" value="CheY-like"/>
    <property type="match status" value="1"/>
</dbReference>
<protein>
    <recommendedName>
        <fullName evidence="2">histidine kinase</fullName>
        <ecNumber evidence="2">2.7.13.3</ecNumber>
    </recommendedName>
</protein>
<dbReference type="Gene3D" id="3.40.50.2300">
    <property type="match status" value="1"/>
</dbReference>
<keyword evidence="5" id="KW-0418">Kinase</keyword>
<evidence type="ECO:0000256" key="4">
    <source>
        <dbReference type="ARBA" id="ARBA00022679"/>
    </source>
</evidence>
<evidence type="ECO:0000259" key="8">
    <source>
        <dbReference type="PROSITE" id="PS50109"/>
    </source>
</evidence>
<dbReference type="GO" id="GO:0000155">
    <property type="term" value="F:phosphorelay sensor kinase activity"/>
    <property type="evidence" value="ECO:0007669"/>
    <property type="project" value="InterPro"/>
</dbReference>
<comment type="caution">
    <text evidence="11">The sequence shown here is derived from an EMBL/GenBank/DDBJ whole genome shotgun (WGS) entry which is preliminary data.</text>
</comment>
<evidence type="ECO:0000259" key="9">
    <source>
        <dbReference type="PROSITE" id="PS50110"/>
    </source>
</evidence>
<feature type="modified residue" description="4-aspartylphosphate" evidence="6">
    <location>
        <position position="925"/>
    </location>
</feature>
<dbReference type="SMART" id="SM00387">
    <property type="entry name" value="HATPase_c"/>
    <property type="match status" value="1"/>
</dbReference>
<dbReference type="EMBL" id="WQMS01000013">
    <property type="protein sequence ID" value="MVO78519.1"/>
    <property type="molecule type" value="Genomic_DNA"/>
</dbReference>
<dbReference type="CDD" id="cd00082">
    <property type="entry name" value="HisKA"/>
    <property type="match status" value="1"/>
</dbReference>
<dbReference type="RefSeq" id="WP_157027453.1">
    <property type="nucleotide sequence ID" value="NZ_WQMS01000013.1"/>
</dbReference>
<dbReference type="PANTHER" id="PTHR43065">
    <property type="entry name" value="SENSOR HISTIDINE KINASE"/>
    <property type="match status" value="1"/>
</dbReference>
<dbReference type="Pfam" id="PF08447">
    <property type="entry name" value="PAS_3"/>
    <property type="match status" value="1"/>
</dbReference>
<dbReference type="InterPro" id="IPR003594">
    <property type="entry name" value="HATPase_dom"/>
</dbReference>
<dbReference type="InterPro" id="IPR013656">
    <property type="entry name" value="PAS_4"/>
</dbReference>
<sequence length="999" mass="108220">MRLHAEDDETRTAAFLEGGGEMGALMRAHDWAATSLGPPERWPAPLRTAVRIMLNTGHPMYIWWGRELACLYNDAYRRSIGPERHPGSLGQPARAVWDEIWNIIGPQIEQVMSGGGATWHVNQLVPITRNGRREDVYWTYSYSPIDEPDATSGVGGVLVVCTETTEAVLAQRSLAEQSERQRRLFEQAPGFICTLRGPEHVFEFANQAYRRLIGDRPLLGLPVRTAIPEIEGQGFFERLDHVYATGERFVGDQLSVRIARSSGAAPELRVLDFIYEPVIEGGRVTGIFVEGYDVTERTRAEAALAESEARLRLVQAAGGIGSFDFDLVRDEAVCSPEYYALFGLPDGTPMNRGTWTAAIHPDDRARAIETLERAIAERKPFDYEYRIVRADTGQVRWLTGRAAIVLDAAGQPARLVGGNIDITPVKQADIRQRALIELSDCIRDLEDPADLAYAAAEILGRSLGVSRAGYGAINPAAETITIERDWNAPGIQSLAGVLHFRDYGSYIEDLKRGETVVFADAETDPRTAATADALKAISARAVVNMPVSERRGLVGLLYLNHAEAREWPPEELALIKEVAERTRTAIARREVEEELRGLAASLETKVEERTRELMLAQEALRQSQKLEAMGQLTGGVAHDFNNLLTPIIGSLDLLHRRAAGSEREQRLIDGALQSAERAKTLVQRLLAFARRQPLQPRPVDVGALVEGMADLVASTSGPRTRVTVDVGAGVPAAVADPNQLEMAILNLSVNARDAMPEGGRLSITVGAETVGGGHRSGLAPGRYVTLCVADTGAGMEPETLKRAVEPFFSTKGIGKGTGLGLSMVHGLVVQLGGAMQLSSRPGLGTQVELWLPATEQRAESETEARRPGAALATGRALVVDDEDLVRASTADMLGELGYEVTECGSADEALRLLQASAPFDLLVTDHLMPGMTGTELGRVAIQCRPDLRVLVISGYADLDGIAPDLPRLTKPFRQAELAEVLGGIASATCAETVGSIGPR</sequence>
<dbReference type="Gene3D" id="3.30.450.20">
    <property type="entry name" value="PAS domain"/>
    <property type="match status" value="3"/>
</dbReference>
<comment type="catalytic activity">
    <reaction evidence="1">
        <text>ATP + protein L-histidine = ADP + protein N-phospho-L-histidine.</text>
        <dbReference type="EC" id="2.7.13.3"/>
    </reaction>
</comment>
<dbReference type="Gene3D" id="3.30.565.10">
    <property type="entry name" value="Histidine kinase-like ATPase, C-terminal domain"/>
    <property type="match status" value="1"/>
</dbReference>
<gene>
    <name evidence="11" type="ORF">GON01_11320</name>
</gene>
<dbReference type="PROSITE" id="PS50109">
    <property type="entry name" value="HIS_KIN"/>
    <property type="match status" value="1"/>
</dbReference>
<dbReference type="InterPro" id="IPR003018">
    <property type="entry name" value="GAF"/>
</dbReference>
<dbReference type="Proteomes" id="UP000441389">
    <property type="component" value="Unassembled WGS sequence"/>
</dbReference>
<accession>A0A6I4J1N3</accession>
<dbReference type="NCBIfam" id="TIGR00229">
    <property type="entry name" value="sensory_box"/>
    <property type="match status" value="1"/>
</dbReference>
<dbReference type="InterPro" id="IPR001610">
    <property type="entry name" value="PAC"/>
</dbReference>
<evidence type="ECO:0000256" key="5">
    <source>
        <dbReference type="ARBA" id="ARBA00022777"/>
    </source>
</evidence>
<keyword evidence="12" id="KW-1185">Reference proteome</keyword>
<dbReference type="SMART" id="SM00388">
    <property type="entry name" value="HisKA"/>
    <property type="match status" value="1"/>
</dbReference>
<dbReference type="InterPro" id="IPR011006">
    <property type="entry name" value="CheY-like_superfamily"/>
</dbReference>
<evidence type="ECO:0000256" key="7">
    <source>
        <dbReference type="SAM" id="Coils"/>
    </source>
</evidence>
<keyword evidence="4" id="KW-0808">Transferase</keyword>
<dbReference type="Gene3D" id="3.30.450.40">
    <property type="match status" value="1"/>
</dbReference>
<dbReference type="Gene3D" id="1.10.287.130">
    <property type="match status" value="1"/>
</dbReference>
<dbReference type="PANTHER" id="PTHR43065:SF42">
    <property type="entry name" value="TWO-COMPONENT SENSOR PPRA"/>
    <property type="match status" value="1"/>
</dbReference>
<feature type="domain" description="Response regulatory" evidence="9">
    <location>
        <begin position="875"/>
        <end position="985"/>
    </location>
</feature>
<keyword evidence="3 6" id="KW-0597">Phosphoprotein</keyword>
<dbReference type="InterPro" id="IPR000014">
    <property type="entry name" value="PAS"/>
</dbReference>
<dbReference type="PROSITE" id="PS50110">
    <property type="entry name" value="RESPONSE_REGULATORY"/>
    <property type="match status" value="1"/>
</dbReference>
<evidence type="ECO:0000256" key="6">
    <source>
        <dbReference type="PROSITE-ProRule" id="PRU00169"/>
    </source>
</evidence>
<organism evidence="11 12">
    <name type="scientific">Sphingomonas horti</name>
    <dbReference type="NCBI Taxonomy" id="2682842"/>
    <lineage>
        <taxon>Bacteria</taxon>
        <taxon>Pseudomonadati</taxon>
        <taxon>Pseudomonadota</taxon>
        <taxon>Alphaproteobacteria</taxon>
        <taxon>Sphingomonadales</taxon>
        <taxon>Sphingomonadaceae</taxon>
        <taxon>Sphingomonas</taxon>
    </lineage>
</organism>
<dbReference type="InterPro" id="IPR029016">
    <property type="entry name" value="GAF-like_dom_sf"/>
</dbReference>
<dbReference type="SMART" id="SM00065">
    <property type="entry name" value="GAF"/>
    <property type="match status" value="1"/>
</dbReference>
<dbReference type="Pfam" id="PF02518">
    <property type="entry name" value="HATPase_c"/>
    <property type="match status" value="1"/>
</dbReference>
<dbReference type="SUPFAM" id="SSF47384">
    <property type="entry name" value="Homodimeric domain of signal transducing histidine kinase"/>
    <property type="match status" value="1"/>
</dbReference>
<proteinExistence type="predicted"/>
<dbReference type="EC" id="2.7.13.3" evidence="2"/>
<dbReference type="InterPro" id="IPR004358">
    <property type="entry name" value="Sig_transdc_His_kin-like_C"/>
</dbReference>
<dbReference type="SMART" id="SM00086">
    <property type="entry name" value="PAC"/>
    <property type="match status" value="2"/>
</dbReference>
<dbReference type="InterPro" id="IPR000700">
    <property type="entry name" value="PAS-assoc_C"/>
</dbReference>
<dbReference type="InterPro" id="IPR035965">
    <property type="entry name" value="PAS-like_dom_sf"/>
</dbReference>